<dbReference type="SMART" id="SM00028">
    <property type="entry name" value="TPR"/>
    <property type="match status" value="2"/>
</dbReference>
<evidence type="ECO:0000313" key="4">
    <source>
        <dbReference type="EMBL" id="ROT74250.1"/>
    </source>
</evidence>
<feature type="region of interest" description="Disordered" evidence="3">
    <location>
        <begin position="149"/>
        <end position="186"/>
    </location>
</feature>
<dbReference type="EMBL" id="QCYY01001918">
    <property type="protein sequence ID" value="ROT74250.1"/>
    <property type="molecule type" value="Genomic_DNA"/>
</dbReference>
<protein>
    <submittedName>
        <fullName evidence="4">Putative hsp70-Hsp90 organizing protein 1-like</fullName>
    </submittedName>
</protein>
<reference evidence="4 5" key="2">
    <citation type="submission" date="2019-01" db="EMBL/GenBank/DDBJ databases">
        <title>The decoding of complex shrimp genome reveals the adaptation for benthos swimmer, frequently molting mechanism and breeding impact on genome.</title>
        <authorList>
            <person name="Sun Y."/>
            <person name="Gao Y."/>
            <person name="Yu Y."/>
        </authorList>
    </citation>
    <scope>NUCLEOTIDE SEQUENCE [LARGE SCALE GENOMIC DNA]</scope>
    <source>
        <tissue evidence="4">Muscle</tissue>
    </source>
</reference>
<reference evidence="4 5" key="1">
    <citation type="submission" date="2018-04" db="EMBL/GenBank/DDBJ databases">
        <authorList>
            <person name="Zhang X."/>
            <person name="Yuan J."/>
            <person name="Li F."/>
            <person name="Xiang J."/>
        </authorList>
    </citation>
    <scope>NUCLEOTIDE SEQUENCE [LARGE SCALE GENOMIC DNA]</scope>
    <source>
        <tissue evidence="4">Muscle</tissue>
    </source>
</reference>
<keyword evidence="2" id="KW-0802">TPR repeat</keyword>
<dbReference type="PANTHER" id="PTHR22904">
    <property type="entry name" value="TPR REPEAT CONTAINING PROTEIN"/>
    <property type="match status" value="1"/>
</dbReference>
<evidence type="ECO:0000256" key="2">
    <source>
        <dbReference type="ARBA" id="ARBA00022803"/>
    </source>
</evidence>
<organism evidence="4 5">
    <name type="scientific">Penaeus vannamei</name>
    <name type="common">Whiteleg shrimp</name>
    <name type="synonym">Litopenaeus vannamei</name>
    <dbReference type="NCBI Taxonomy" id="6689"/>
    <lineage>
        <taxon>Eukaryota</taxon>
        <taxon>Metazoa</taxon>
        <taxon>Ecdysozoa</taxon>
        <taxon>Arthropoda</taxon>
        <taxon>Crustacea</taxon>
        <taxon>Multicrustacea</taxon>
        <taxon>Malacostraca</taxon>
        <taxon>Eumalacostraca</taxon>
        <taxon>Eucarida</taxon>
        <taxon>Decapoda</taxon>
        <taxon>Dendrobranchiata</taxon>
        <taxon>Penaeoidea</taxon>
        <taxon>Penaeidae</taxon>
        <taxon>Penaeus</taxon>
    </lineage>
</organism>
<proteinExistence type="predicted"/>
<dbReference type="InterPro" id="IPR019734">
    <property type="entry name" value="TPR_rpt"/>
</dbReference>
<dbReference type="Gene3D" id="1.25.40.10">
    <property type="entry name" value="Tetratricopeptide repeat domain"/>
    <property type="match status" value="1"/>
</dbReference>
<gene>
    <name evidence="4" type="ORF">C7M84_007242</name>
</gene>
<dbReference type="PANTHER" id="PTHR22904:SF532">
    <property type="entry name" value="HEAT SHOCK PROTEIN STI1-LIKE PROTEIN"/>
    <property type="match status" value="1"/>
</dbReference>
<evidence type="ECO:0000256" key="3">
    <source>
        <dbReference type="SAM" id="MobiDB-lite"/>
    </source>
</evidence>
<dbReference type="OrthoDB" id="2423701at2759"/>
<dbReference type="Proteomes" id="UP000283509">
    <property type="component" value="Unassembled WGS sequence"/>
</dbReference>
<comment type="caution">
    <text evidence="4">The sequence shown here is derived from an EMBL/GenBank/DDBJ whole genome shotgun (WGS) entry which is preliminary data.</text>
</comment>
<dbReference type="SUPFAM" id="SSF48452">
    <property type="entry name" value="TPR-like"/>
    <property type="match status" value="1"/>
</dbReference>
<name>A0A3R7PJX2_PENVA</name>
<keyword evidence="1" id="KW-0677">Repeat</keyword>
<feature type="compositionally biased region" description="Low complexity" evidence="3">
    <location>
        <begin position="154"/>
        <end position="184"/>
    </location>
</feature>
<sequence>MSTNAEKVTELRERGNECMRANNYAEAVLHYSHAIKLDSSSPQLYSNRSYGFLKLQHFYHALEDANEAIRLDPNWAKDLLTAGSRICPSLRAPCPSFGSSSPPPLLLPLLHLPPPPFFLLSLLPLARALVSRGALLGLHLLPPLPLPQSPRTTSAAPSAGHAASGVRWGPRRPWSPAAGPPASSTRREMLQELALDEARAGHHDPFGQGDLSSKALLRQFSEAVQGLSARPRLLAEALVKLQVDRGQRPTPRVWRSPWVATKRSSSSATSKLSPSFLRPLLARSRPSASFSRLSLAICFLNRLPQICDQQRLRRDGGRGEAGSASCPSECHRKSAR</sequence>
<evidence type="ECO:0000313" key="5">
    <source>
        <dbReference type="Proteomes" id="UP000283509"/>
    </source>
</evidence>
<dbReference type="GO" id="GO:0051879">
    <property type="term" value="F:Hsp90 protein binding"/>
    <property type="evidence" value="ECO:0007669"/>
    <property type="project" value="TreeGrafter"/>
</dbReference>
<accession>A0A3R7PJX2</accession>
<evidence type="ECO:0000256" key="1">
    <source>
        <dbReference type="ARBA" id="ARBA00022737"/>
    </source>
</evidence>
<dbReference type="STRING" id="6689.A0A3R7PJX2"/>
<dbReference type="InterPro" id="IPR011990">
    <property type="entry name" value="TPR-like_helical_dom_sf"/>
</dbReference>
<keyword evidence="5" id="KW-1185">Reference proteome</keyword>
<dbReference type="AlphaFoldDB" id="A0A3R7PJX2"/>
<feature type="region of interest" description="Disordered" evidence="3">
    <location>
        <begin position="317"/>
        <end position="336"/>
    </location>
</feature>